<keyword evidence="1" id="KW-0812">Transmembrane</keyword>
<evidence type="ECO:0000313" key="2">
    <source>
        <dbReference type="EMBL" id="KZV18277.1"/>
    </source>
</evidence>
<evidence type="ECO:0000256" key="1">
    <source>
        <dbReference type="SAM" id="Phobius"/>
    </source>
</evidence>
<evidence type="ECO:0000313" key="3">
    <source>
        <dbReference type="Proteomes" id="UP000250235"/>
    </source>
</evidence>
<dbReference type="OrthoDB" id="891289at2759"/>
<dbReference type="AlphaFoldDB" id="A0A2Z7AB76"/>
<gene>
    <name evidence="2" type="ORF">F511_24244</name>
</gene>
<sequence length="74" mass="8570">MINHLHDPWAFYHHAALFRQSFVRCEKFSIDVSYRNLGRVSVPVWLLIFSDQLLIIVLVGDSIIITPISNKKSC</sequence>
<accession>A0A2Z7AB76</accession>
<name>A0A2Z7AB76_9LAMI</name>
<dbReference type="EMBL" id="KV017481">
    <property type="protein sequence ID" value="KZV18277.1"/>
    <property type="molecule type" value="Genomic_DNA"/>
</dbReference>
<proteinExistence type="predicted"/>
<dbReference type="Proteomes" id="UP000250235">
    <property type="component" value="Unassembled WGS sequence"/>
</dbReference>
<organism evidence="2 3">
    <name type="scientific">Dorcoceras hygrometricum</name>
    <dbReference type="NCBI Taxonomy" id="472368"/>
    <lineage>
        <taxon>Eukaryota</taxon>
        <taxon>Viridiplantae</taxon>
        <taxon>Streptophyta</taxon>
        <taxon>Embryophyta</taxon>
        <taxon>Tracheophyta</taxon>
        <taxon>Spermatophyta</taxon>
        <taxon>Magnoliopsida</taxon>
        <taxon>eudicotyledons</taxon>
        <taxon>Gunneridae</taxon>
        <taxon>Pentapetalae</taxon>
        <taxon>asterids</taxon>
        <taxon>lamiids</taxon>
        <taxon>Lamiales</taxon>
        <taxon>Gesneriaceae</taxon>
        <taxon>Didymocarpoideae</taxon>
        <taxon>Trichosporeae</taxon>
        <taxon>Loxocarpinae</taxon>
        <taxon>Dorcoceras</taxon>
    </lineage>
</organism>
<keyword evidence="3" id="KW-1185">Reference proteome</keyword>
<feature type="transmembrane region" description="Helical" evidence="1">
    <location>
        <begin position="44"/>
        <end position="65"/>
    </location>
</feature>
<reference evidence="2 3" key="1">
    <citation type="journal article" date="2015" name="Proc. Natl. Acad. Sci. U.S.A.">
        <title>The resurrection genome of Boea hygrometrica: A blueprint for survival of dehydration.</title>
        <authorList>
            <person name="Xiao L."/>
            <person name="Yang G."/>
            <person name="Zhang L."/>
            <person name="Yang X."/>
            <person name="Zhao S."/>
            <person name="Ji Z."/>
            <person name="Zhou Q."/>
            <person name="Hu M."/>
            <person name="Wang Y."/>
            <person name="Chen M."/>
            <person name="Xu Y."/>
            <person name="Jin H."/>
            <person name="Xiao X."/>
            <person name="Hu G."/>
            <person name="Bao F."/>
            <person name="Hu Y."/>
            <person name="Wan P."/>
            <person name="Li L."/>
            <person name="Deng X."/>
            <person name="Kuang T."/>
            <person name="Xiang C."/>
            <person name="Zhu J.K."/>
            <person name="Oliver M.J."/>
            <person name="He Y."/>
        </authorList>
    </citation>
    <scope>NUCLEOTIDE SEQUENCE [LARGE SCALE GENOMIC DNA]</scope>
    <source>
        <strain evidence="3">cv. XS01</strain>
    </source>
</reference>
<dbReference type="PANTHER" id="PTHR38146:SF8">
    <property type="entry name" value="TIFY DOMAIN-CONTAINING PROTEIN"/>
    <property type="match status" value="1"/>
</dbReference>
<keyword evidence="1" id="KW-0472">Membrane</keyword>
<keyword evidence="1" id="KW-1133">Transmembrane helix</keyword>
<dbReference type="PANTHER" id="PTHR38146">
    <property type="entry name" value="30S RIBOSOMAL PROTEIN S12, CHLOROPLASTIC"/>
    <property type="match status" value="1"/>
</dbReference>
<protein>
    <submittedName>
        <fullName evidence="2">ATP synthase subunit alpha</fullName>
    </submittedName>
</protein>